<protein>
    <submittedName>
        <fullName evidence="1">Uncharacterized protein</fullName>
    </submittedName>
</protein>
<dbReference type="Proteomes" id="UP000725002">
    <property type="component" value="Unassembled WGS sequence"/>
</dbReference>
<proteinExistence type="predicted"/>
<accession>A0A940IHS4</accession>
<name>A0A940IHS4_9BACT</name>
<evidence type="ECO:0000313" key="2">
    <source>
        <dbReference type="Proteomes" id="UP000725002"/>
    </source>
</evidence>
<dbReference type="EMBL" id="JADILV010000043">
    <property type="protein sequence ID" value="MBO8483757.1"/>
    <property type="molecule type" value="Genomic_DNA"/>
</dbReference>
<organism evidence="1 2">
    <name type="scientific">Candidatus Cryptobacteroides avicola</name>
    <dbReference type="NCBI Taxonomy" id="2840757"/>
    <lineage>
        <taxon>Bacteria</taxon>
        <taxon>Pseudomonadati</taxon>
        <taxon>Bacteroidota</taxon>
        <taxon>Bacteroidia</taxon>
        <taxon>Bacteroidales</taxon>
        <taxon>Candidatus Cryptobacteroides</taxon>
    </lineage>
</organism>
<reference evidence="1" key="1">
    <citation type="submission" date="2020-10" db="EMBL/GenBank/DDBJ databases">
        <authorList>
            <person name="Gilroy R."/>
        </authorList>
    </citation>
    <scope>NUCLEOTIDE SEQUENCE</scope>
    <source>
        <strain evidence="1">G3-8215</strain>
    </source>
</reference>
<dbReference type="AlphaFoldDB" id="A0A940IHS4"/>
<evidence type="ECO:0000313" key="1">
    <source>
        <dbReference type="EMBL" id="MBO8483757.1"/>
    </source>
</evidence>
<sequence length="130" mass="14715">MTVLRVIEKSPDGNRWRFVTAVTETMIKTVDMSGYVFCYRREDGALKMSPWSCNVVDGYVLQQLAKIETFCIRNGTYNTAGTVFSRPIWNGGLRPYLKSDNTVNPQWLRKDTGASVLITGIKGITIRKMV</sequence>
<comment type="caution">
    <text evidence="1">The sequence shown here is derived from an EMBL/GenBank/DDBJ whole genome shotgun (WGS) entry which is preliminary data.</text>
</comment>
<gene>
    <name evidence="1" type="ORF">IAB75_06555</name>
</gene>
<reference evidence="1" key="2">
    <citation type="journal article" date="2021" name="PeerJ">
        <title>Extensive microbial diversity within the chicken gut microbiome revealed by metagenomics and culture.</title>
        <authorList>
            <person name="Gilroy R."/>
            <person name="Ravi A."/>
            <person name="Getino M."/>
            <person name="Pursley I."/>
            <person name="Horton D.L."/>
            <person name="Alikhan N.F."/>
            <person name="Baker D."/>
            <person name="Gharbi K."/>
            <person name="Hall N."/>
            <person name="Watson M."/>
            <person name="Adriaenssens E.M."/>
            <person name="Foster-Nyarko E."/>
            <person name="Jarju S."/>
            <person name="Secka A."/>
            <person name="Antonio M."/>
            <person name="Oren A."/>
            <person name="Chaudhuri R.R."/>
            <person name="La Ragione R."/>
            <person name="Hildebrand F."/>
            <person name="Pallen M.J."/>
        </authorList>
    </citation>
    <scope>NUCLEOTIDE SEQUENCE</scope>
    <source>
        <strain evidence="1">G3-8215</strain>
    </source>
</reference>